<proteinExistence type="predicted"/>
<dbReference type="InterPro" id="IPR029044">
    <property type="entry name" value="Nucleotide-diphossugar_trans"/>
</dbReference>
<evidence type="ECO:0000313" key="5">
    <source>
        <dbReference type="Proteomes" id="UP000059074"/>
    </source>
</evidence>
<evidence type="ECO:0000256" key="2">
    <source>
        <dbReference type="ARBA" id="ARBA00022695"/>
    </source>
</evidence>
<feature type="domain" description="Nucleotidyl transferase" evidence="3">
    <location>
        <begin position="23"/>
        <end position="129"/>
    </location>
</feature>
<dbReference type="SUPFAM" id="SSF53448">
    <property type="entry name" value="Nucleotide-diphospho-sugar transferases"/>
    <property type="match status" value="1"/>
</dbReference>
<dbReference type="Pfam" id="PF00483">
    <property type="entry name" value="NTP_transferase"/>
    <property type="match status" value="1"/>
</dbReference>
<dbReference type="RefSeq" id="WP_417999870.1">
    <property type="nucleotide sequence ID" value="NZ_LMTR01000030.1"/>
</dbReference>
<dbReference type="InterPro" id="IPR005835">
    <property type="entry name" value="NTP_transferase_dom"/>
</dbReference>
<keyword evidence="1" id="KW-0808">Transferase</keyword>
<dbReference type="Proteomes" id="UP000059074">
    <property type="component" value="Unassembled WGS sequence"/>
</dbReference>
<dbReference type="CDD" id="cd06422">
    <property type="entry name" value="NTP_transferase_like_1"/>
    <property type="match status" value="1"/>
</dbReference>
<organism evidence="4 5">
    <name type="scientific">Hyphomicrobium sulfonivorans</name>
    <dbReference type="NCBI Taxonomy" id="121290"/>
    <lineage>
        <taxon>Bacteria</taxon>
        <taxon>Pseudomonadati</taxon>
        <taxon>Pseudomonadota</taxon>
        <taxon>Alphaproteobacteria</taxon>
        <taxon>Hyphomicrobiales</taxon>
        <taxon>Hyphomicrobiaceae</taxon>
        <taxon>Hyphomicrobium</taxon>
    </lineage>
</organism>
<evidence type="ECO:0000313" key="4">
    <source>
        <dbReference type="EMBL" id="KWT70645.1"/>
    </source>
</evidence>
<evidence type="ECO:0000259" key="3">
    <source>
        <dbReference type="Pfam" id="PF00483"/>
    </source>
</evidence>
<gene>
    <name evidence="4" type="ORF">APY04_0925</name>
</gene>
<reference evidence="4 5" key="1">
    <citation type="submission" date="2015-10" db="EMBL/GenBank/DDBJ databases">
        <title>Transcriptomic analysis of a linuron degrading triple-species bacterial consortium.</title>
        <authorList>
            <person name="Albers P."/>
        </authorList>
    </citation>
    <scope>NUCLEOTIDE SEQUENCE [LARGE SCALE GENOMIC DNA]</scope>
    <source>
        <strain evidence="4 5">WDL6</strain>
    </source>
</reference>
<dbReference type="PANTHER" id="PTHR43584">
    <property type="entry name" value="NUCLEOTIDYL TRANSFERASE"/>
    <property type="match status" value="1"/>
</dbReference>
<dbReference type="EMBL" id="LMTR01000030">
    <property type="protein sequence ID" value="KWT70645.1"/>
    <property type="molecule type" value="Genomic_DNA"/>
</dbReference>
<keyword evidence="5" id="KW-1185">Reference proteome</keyword>
<dbReference type="GO" id="GO:0016779">
    <property type="term" value="F:nucleotidyltransferase activity"/>
    <property type="evidence" value="ECO:0007669"/>
    <property type="project" value="UniProtKB-KW"/>
</dbReference>
<name>A0A120CXA3_HYPSL</name>
<protein>
    <recommendedName>
        <fullName evidence="3">Nucleotidyl transferase domain-containing protein</fullName>
    </recommendedName>
</protein>
<accession>A0A120CXA3</accession>
<evidence type="ECO:0000256" key="1">
    <source>
        <dbReference type="ARBA" id="ARBA00022679"/>
    </source>
</evidence>
<dbReference type="Gene3D" id="3.90.550.10">
    <property type="entry name" value="Spore Coat Polysaccharide Biosynthesis Protein SpsA, Chain A"/>
    <property type="match status" value="1"/>
</dbReference>
<dbReference type="STRING" id="121290.APY04_0925"/>
<dbReference type="InterPro" id="IPR050065">
    <property type="entry name" value="GlmU-like"/>
</dbReference>
<keyword evidence="2" id="KW-0548">Nucleotidyltransferase</keyword>
<dbReference type="PATRIC" id="fig|121290.4.peg.1738"/>
<comment type="caution">
    <text evidence="4">The sequence shown here is derived from an EMBL/GenBank/DDBJ whole genome shotgun (WGS) entry which is preliminary data.</text>
</comment>
<sequence>MTAQNDNDPMADTSEAMWRPEAAMVLAGGFGKRMLPLTRDIPKPMVPLKGRPLIDHVLDRIAAARVPRAVVNVHYCADVLEAHVKTRTHPQVTISDERAELLDTGGGVVKALPLLGPEPFLIQNSDSVWLESVTPNLERLFSFWNPDIMDSAMLLASTATSLGYDGSGDFVMDNDGRLHRRAEGRMAPFVFAGVSIAHPRLFEGAPTGPFSLNKLWDRAIDNGRLYGIRLDGTWMHVGTPEALGDAERLIDSGDAA</sequence>
<dbReference type="PANTHER" id="PTHR43584:SF8">
    <property type="entry name" value="N-ACETYLMURAMATE ALPHA-1-PHOSPHATE URIDYLYLTRANSFERASE"/>
    <property type="match status" value="1"/>
</dbReference>
<dbReference type="AlphaFoldDB" id="A0A120CXA3"/>